<dbReference type="OrthoDB" id="5121495at2"/>
<dbReference type="AlphaFoldDB" id="H0R5A6"/>
<sequence length="126" mass="13143">MTVVMVRVGVTGDCSIIEAKAGESLSELQSAVGGLIDVVSMEAGIDMWGGDNAMHAEPVNRVASRLLASMGGQPVYWGPVVFAGCDSAGTTVSLNRDQATTLAGWLRRVGAFVAAQCVIERFQVAQ</sequence>
<evidence type="ECO:0000313" key="2">
    <source>
        <dbReference type="EMBL" id="GAB20257.1"/>
    </source>
</evidence>
<feature type="domain" description="DUF3846" evidence="1">
    <location>
        <begin position="1"/>
        <end position="102"/>
    </location>
</feature>
<proteinExistence type="predicted"/>
<dbReference type="RefSeq" id="WP_007319592.1">
    <property type="nucleotide sequence ID" value="NZ_BAEH01000109.1"/>
</dbReference>
<dbReference type="STRING" id="1077974.GOEFS_109_00020"/>
<accession>H0R5A6</accession>
<gene>
    <name evidence="2" type="ORF">GOEFS_109_00020</name>
</gene>
<organism evidence="2 3">
    <name type="scientific">Gordonia effusa NBRC 100432</name>
    <dbReference type="NCBI Taxonomy" id="1077974"/>
    <lineage>
        <taxon>Bacteria</taxon>
        <taxon>Bacillati</taxon>
        <taxon>Actinomycetota</taxon>
        <taxon>Actinomycetes</taxon>
        <taxon>Mycobacteriales</taxon>
        <taxon>Gordoniaceae</taxon>
        <taxon>Gordonia</taxon>
    </lineage>
</organism>
<evidence type="ECO:0000313" key="3">
    <source>
        <dbReference type="Proteomes" id="UP000035034"/>
    </source>
</evidence>
<name>H0R5A6_9ACTN</name>
<protein>
    <recommendedName>
        <fullName evidence="1">DUF3846 domain-containing protein</fullName>
    </recommendedName>
</protein>
<dbReference type="eggNOG" id="ENOG502ZNHI">
    <property type="taxonomic scope" value="Bacteria"/>
</dbReference>
<dbReference type="Pfam" id="PF12957">
    <property type="entry name" value="DUF3846"/>
    <property type="match status" value="1"/>
</dbReference>
<dbReference type="InterPro" id="IPR024559">
    <property type="entry name" value="DUF3846"/>
</dbReference>
<dbReference type="Proteomes" id="UP000035034">
    <property type="component" value="Unassembled WGS sequence"/>
</dbReference>
<comment type="caution">
    <text evidence="2">The sequence shown here is derived from an EMBL/GenBank/DDBJ whole genome shotgun (WGS) entry which is preliminary data.</text>
</comment>
<keyword evidence="3" id="KW-1185">Reference proteome</keyword>
<evidence type="ECO:0000259" key="1">
    <source>
        <dbReference type="Pfam" id="PF12957"/>
    </source>
</evidence>
<reference evidence="2 3" key="1">
    <citation type="submission" date="2011-12" db="EMBL/GenBank/DDBJ databases">
        <title>Whole genome shotgun sequence of Gordonia effusa NBRC 100432.</title>
        <authorList>
            <person name="Yoshida I."/>
            <person name="Takarada H."/>
            <person name="Hosoyama A."/>
            <person name="Tsuchikane K."/>
            <person name="Katsumata H."/>
            <person name="Yamazaki S."/>
            <person name="Fujita N."/>
        </authorList>
    </citation>
    <scope>NUCLEOTIDE SEQUENCE [LARGE SCALE GENOMIC DNA]</scope>
    <source>
        <strain evidence="2 3">NBRC 100432</strain>
    </source>
</reference>
<dbReference type="EMBL" id="BAEH01000109">
    <property type="protein sequence ID" value="GAB20257.1"/>
    <property type="molecule type" value="Genomic_DNA"/>
</dbReference>